<dbReference type="GO" id="GO:0071482">
    <property type="term" value="P:cellular response to light stimulus"/>
    <property type="evidence" value="ECO:0000318"/>
    <property type="project" value="GO_Central"/>
</dbReference>
<dbReference type="eggNOG" id="KOG3656">
    <property type="taxonomic scope" value="Eukaryota"/>
</dbReference>
<evidence type="ECO:0000256" key="1">
    <source>
        <dbReference type="ARBA" id="ARBA00004651"/>
    </source>
</evidence>
<dbReference type="STRING" id="45351.A7RG34"/>
<keyword evidence="4 9" id="KW-1133">Transmembrane helix</keyword>
<feature type="transmembrane region" description="Helical" evidence="9">
    <location>
        <begin position="94"/>
        <end position="117"/>
    </location>
</feature>
<dbReference type="SMART" id="SM01381">
    <property type="entry name" value="7TM_GPCR_Srsx"/>
    <property type="match status" value="1"/>
</dbReference>
<keyword evidence="3 9" id="KW-0812">Transmembrane</keyword>
<comment type="subcellular location">
    <subcellularLocation>
        <location evidence="1">Cell membrane</location>
        <topology evidence="1">Multi-pass membrane protein</topology>
    </subcellularLocation>
</comment>
<dbReference type="PRINTS" id="PR00237">
    <property type="entry name" value="GPCRRHODOPSN"/>
</dbReference>
<dbReference type="OMA" id="IYWRIFE"/>
<evidence type="ECO:0000256" key="9">
    <source>
        <dbReference type="SAM" id="Phobius"/>
    </source>
</evidence>
<protein>
    <recommendedName>
        <fullName evidence="10">G-protein coupled receptors family 1 profile domain-containing protein</fullName>
    </recommendedName>
</protein>
<dbReference type="Gene3D" id="1.20.1070.10">
    <property type="entry name" value="Rhodopsin 7-helix transmembrane proteins"/>
    <property type="match status" value="1"/>
</dbReference>
<name>A7RG34_NEMVE</name>
<dbReference type="InterPro" id="IPR000276">
    <property type="entry name" value="GPCR_Rhodpsn"/>
</dbReference>
<keyword evidence="12" id="KW-1185">Reference proteome</keyword>
<accession>A7RG34</accession>
<dbReference type="EMBL" id="DS469509">
    <property type="protein sequence ID" value="EDO49350.1"/>
    <property type="molecule type" value="Genomic_DNA"/>
</dbReference>
<evidence type="ECO:0000256" key="4">
    <source>
        <dbReference type="ARBA" id="ARBA00022989"/>
    </source>
</evidence>
<keyword evidence="7" id="KW-0675">Receptor</keyword>
<dbReference type="AlphaFoldDB" id="A7RG34"/>
<feature type="transmembrane region" description="Helical" evidence="9">
    <location>
        <begin position="229"/>
        <end position="253"/>
    </location>
</feature>
<dbReference type="GO" id="GO:0005886">
    <property type="term" value="C:plasma membrane"/>
    <property type="evidence" value="ECO:0000318"/>
    <property type="project" value="GO_Central"/>
</dbReference>
<feature type="transmembrane region" description="Helical" evidence="9">
    <location>
        <begin position="56"/>
        <end position="82"/>
    </location>
</feature>
<evidence type="ECO:0000256" key="7">
    <source>
        <dbReference type="ARBA" id="ARBA00023170"/>
    </source>
</evidence>
<feature type="transmembrane region" description="Helical" evidence="9">
    <location>
        <begin position="164"/>
        <end position="185"/>
    </location>
</feature>
<organism evidence="11 12">
    <name type="scientific">Nematostella vectensis</name>
    <name type="common">Starlet sea anemone</name>
    <dbReference type="NCBI Taxonomy" id="45351"/>
    <lineage>
        <taxon>Eukaryota</taxon>
        <taxon>Metazoa</taxon>
        <taxon>Cnidaria</taxon>
        <taxon>Anthozoa</taxon>
        <taxon>Hexacorallia</taxon>
        <taxon>Actiniaria</taxon>
        <taxon>Edwardsiidae</taxon>
        <taxon>Nematostella</taxon>
    </lineage>
</organism>
<dbReference type="SUPFAM" id="SSF81321">
    <property type="entry name" value="Family A G protein-coupled receptor-like"/>
    <property type="match status" value="1"/>
</dbReference>
<dbReference type="FunFam" id="1.20.1070.10:FF:000584">
    <property type="entry name" value="Predicted protein"/>
    <property type="match status" value="1"/>
</dbReference>
<gene>
    <name evidence="11" type="ORF">NEMVEDRAFT_v1g196686</name>
</gene>
<dbReference type="HOGENOM" id="CLU_009579_14_0_1"/>
<dbReference type="PANTHER" id="PTHR24249">
    <property type="entry name" value="HISTAMINE RECEPTOR-RELATED G-PROTEIN COUPLED RECEPTOR"/>
    <property type="match status" value="1"/>
</dbReference>
<dbReference type="InParanoid" id="A7RG34"/>
<evidence type="ECO:0000256" key="6">
    <source>
        <dbReference type="ARBA" id="ARBA00023136"/>
    </source>
</evidence>
<evidence type="ECO:0000256" key="3">
    <source>
        <dbReference type="ARBA" id="ARBA00022692"/>
    </source>
</evidence>
<dbReference type="Proteomes" id="UP000001593">
    <property type="component" value="Unassembled WGS sequence"/>
</dbReference>
<dbReference type="PROSITE" id="PS50262">
    <property type="entry name" value="G_PROTEIN_RECEP_F1_2"/>
    <property type="match status" value="1"/>
</dbReference>
<dbReference type="PhylomeDB" id="A7RG34"/>
<sequence>MEGHNSSTEIIPYNSHSLPLAIINFLLSTGASLSNGLLIVAIIFDPYNDLRTPSAMLVTNLAITDLLNSLIAGYGTFIYDVFKYKNWAFNRTALLAIIVTSALAIVCGTWCMLLMLADRYVAILHPLVYRVRVTHARVKLAIALSWVYSLVFNSLPILGVSKQLYGFISSHLHVTIPALIIGTVYPRLILIFRSRPATLRTVLGGDGADRAPRGVRPGPRRDGKFTSAILTLIVCFYVSFIPYFIALNIIYLYPHGENIVSLQVFVEVGFVVLLSSGLLNPIVYALRVPKYRKAIKAILGVTRNVVLPSSAESSL</sequence>
<dbReference type="GO" id="GO:0007186">
    <property type="term" value="P:G protein-coupled receptor signaling pathway"/>
    <property type="evidence" value="ECO:0000318"/>
    <property type="project" value="GO_Central"/>
</dbReference>
<evidence type="ECO:0000259" key="10">
    <source>
        <dbReference type="PROSITE" id="PS50262"/>
    </source>
</evidence>
<dbReference type="PANTHER" id="PTHR24249:SF372">
    <property type="entry name" value="G-PROTEIN COUPLED RECEPTORS FAMILY 1 PROFILE DOMAIN-CONTAINING PROTEIN"/>
    <property type="match status" value="1"/>
</dbReference>
<dbReference type="CDD" id="cd00637">
    <property type="entry name" value="7tm_classA_rhodopsin-like"/>
    <property type="match status" value="1"/>
</dbReference>
<reference evidence="11 12" key="1">
    <citation type="journal article" date="2007" name="Science">
        <title>Sea anemone genome reveals ancestral eumetazoan gene repertoire and genomic organization.</title>
        <authorList>
            <person name="Putnam N.H."/>
            <person name="Srivastava M."/>
            <person name="Hellsten U."/>
            <person name="Dirks B."/>
            <person name="Chapman J."/>
            <person name="Salamov A."/>
            <person name="Terry A."/>
            <person name="Shapiro H."/>
            <person name="Lindquist E."/>
            <person name="Kapitonov V.V."/>
            <person name="Jurka J."/>
            <person name="Genikhovich G."/>
            <person name="Grigoriev I.V."/>
            <person name="Lucas S.M."/>
            <person name="Steele R.E."/>
            <person name="Finnerty J.R."/>
            <person name="Technau U."/>
            <person name="Martindale M.Q."/>
            <person name="Rokhsar D.S."/>
        </authorList>
    </citation>
    <scope>NUCLEOTIDE SEQUENCE [LARGE SCALE GENOMIC DNA]</scope>
    <source>
        <strain evidence="12">CH2 X CH6</strain>
    </source>
</reference>
<proteinExistence type="predicted"/>
<feature type="transmembrane region" description="Helical" evidence="9">
    <location>
        <begin position="138"/>
        <end position="158"/>
    </location>
</feature>
<feature type="transmembrane region" description="Helical" evidence="9">
    <location>
        <begin position="259"/>
        <end position="286"/>
    </location>
</feature>
<evidence type="ECO:0000256" key="2">
    <source>
        <dbReference type="ARBA" id="ARBA00022475"/>
    </source>
</evidence>
<keyword evidence="5" id="KW-0297">G-protein coupled receptor</keyword>
<evidence type="ECO:0000256" key="5">
    <source>
        <dbReference type="ARBA" id="ARBA00023040"/>
    </source>
</evidence>
<dbReference type="Pfam" id="PF00001">
    <property type="entry name" value="7tm_1"/>
    <property type="match status" value="1"/>
</dbReference>
<dbReference type="InterPro" id="IPR017452">
    <property type="entry name" value="GPCR_Rhodpsn_7TM"/>
</dbReference>
<keyword evidence="8" id="KW-0807">Transducer</keyword>
<evidence type="ECO:0000256" key="8">
    <source>
        <dbReference type="ARBA" id="ARBA00023224"/>
    </source>
</evidence>
<evidence type="ECO:0000313" key="11">
    <source>
        <dbReference type="EMBL" id="EDO49350.1"/>
    </source>
</evidence>
<keyword evidence="2" id="KW-1003">Cell membrane</keyword>
<feature type="transmembrane region" description="Helical" evidence="9">
    <location>
        <begin position="20"/>
        <end position="44"/>
    </location>
</feature>
<dbReference type="InterPro" id="IPR050569">
    <property type="entry name" value="TAAR"/>
</dbReference>
<dbReference type="GO" id="GO:0008020">
    <property type="term" value="F:G protein-coupled photoreceptor activity"/>
    <property type="evidence" value="ECO:0000318"/>
    <property type="project" value="GO_Central"/>
</dbReference>
<evidence type="ECO:0000313" key="12">
    <source>
        <dbReference type="Proteomes" id="UP000001593"/>
    </source>
</evidence>
<keyword evidence="6 9" id="KW-0472">Membrane</keyword>
<dbReference type="GO" id="GO:0007602">
    <property type="term" value="P:phototransduction"/>
    <property type="evidence" value="ECO:0000318"/>
    <property type="project" value="GO_Central"/>
</dbReference>
<feature type="domain" description="G-protein coupled receptors family 1 profile" evidence="10">
    <location>
        <begin position="34"/>
        <end position="284"/>
    </location>
</feature>